<organism evidence="1 2">
    <name type="scientific">Ambrosiozyma monospora</name>
    <name type="common">Yeast</name>
    <name type="synonym">Endomycopsis monosporus</name>
    <dbReference type="NCBI Taxonomy" id="43982"/>
    <lineage>
        <taxon>Eukaryota</taxon>
        <taxon>Fungi</taxon>
        <taxon>Dikarya</taxon>
        <taxon>Ascomycota</taxon>
        <taxon>Saccharomycotina</taxon>
        <taxon>Pichiomycetes</taxon>
        <taxon>Pichiales</taxon>
        <taxon>Pichiaceae</taxon>
        <taxon>Ambrosiozyma</taxon>
    </lineage>
</organism>
<sequence length="124" mass="12778">MYLIHINHRHQHVFVPTTTPTTPAPVVPTTTAPAITTPSESTTTTASISSVPCSSCTRTTSLGCQGSDCVAVSTVSLETSYTSSSLSPTSTYSVSIYEGAGNGKAVSAATSGFLFGLFAWVLLI</sequence>
<reference evidence="1" key="1">
    <citation type="submission" date="2023-04" db="EMBL/GenBank/DDBJ databases">
        <title>Ambrosiozyma monospora NBRC 1965.</title>
        <authorList>
            <person name="Ichikawa N."/>
            <person name="Sato H."/>
            <person name="Tonouchi N."/>
        </authorList>
    </citation>
    <scope>NUCLEOTIDE SEQUENCE</scope>
    <source>
        <strain evidence="1">NBRC 1965</strain>
    </source>
</reference>
<comment type="caution">
    <text evidence="1">The sequence shown here is derived from an EMBL/GenBank/DDBJ whole genome shotgun (WGS) entry which is preliminary data.</text>
</comment>
<accession>A0A9W6W9T5</accession>
<evidence type="ECO:0000313" key="1">
    <source>
        <dbReference type="EMBL" id="GME70373.1"/>
    </source>
</evidence>
<evidence type="ECO:0000313" key="2">
    <source>
        <dbReference type="Proteomes" id="UP001165063"/>
    </source>
</evidence>
<proteinExistence type="predicted"/>
<name>A0A9W6W9T5_AMBMO</name>
<dbReference type="EMBL" id="BSXU01009969">
    <property type="protein sequence ID" value="GME70373.1"/>
    <property type="molecule type" value="Genomic_DNA"/>
</dbReference>
<dbReference type="AlphaFoldDB" id="A0A9W6W9T5"/>
<protein>
    <submittedName>
        <fullName evidence="1">Unnamed protein product</fullName>
    </submittedName>
</protein>
<keyword evidence="2" id="KW-1185">Reference proteome</keyword>
<gene>
    <name evidence="1" type="ORF">Amon01_000916300</name>
</gene>
<dbReference type="Proteomes" id="UP001165063">
    <property type="component" value="Unassembled WGS sequence"/>
</dbReference>